<proteinExistence type="predicted"/>
<dbReference type="EMBL" id="MGHC01000013">
    <property type="protein sequence ID" value="OGM59924.1"/>
    <property type="molecule type" value="Genomic_DNA"/>
</dbReference>
<comment type="caution">
    <text evidence="1">The sequence shown here is derived from an EMBL/GenBank/DDBJ whole genome shotgun (WGS) entry which is preliminary data.</text>
</comment>
<evidence type="ECO:0000313" key="1">
    <source>
        <dbReference type="EMBL" id="OGM59924.1"/>
    </source>
</evidence>
<dbReference type="AlphaFoldDB" id="A0A1F8B7A7"/>
<name>A0A1F8B7A7_9BACT</name>
<accession>A0A1F8B7A7</accession>
<protein>
    <recommendedName>
        <fullName evidence="3">Phospholipid/glycerol acyltransferase domain-containing protein</fullName>
    </recommendedName>
</protein>
<evidence type="ECO:0008006" key="3">
    <source>
        <dbReference type="Google" id="ProtNLM"/>
    </source>
</evidence>
<organism evidence="1 2">
    <name type="scientific">Candidatus Woesebacteria bacterium RIFCSPLOWO2_01_FULL_39_10</name>
    <dbReference type="NCBI Taxonomy" id="1802516"/>
    <lineage>
        <taxon>Bacteria</taxon>
        <taxon>Candidatus Woeseibacteriota</taxon>
    </lineage>
</organism>
<gene>
    <name evidence="1" type="ORF">A3A75_02590</name>
</gene>
<reference evidence="1 2" key="1">
    <citation type="journal article" date="2016" name="Nat. Commun.">
        <title>Thousands of microbial genomes shed light on interconnected biogeochemical processes in an aquifer system.</title>
        <authorList>
            <person name="Anantharaman K."/>
            <person name="Brown C.T."/>
            <person name="Hug L.A."/>
            <person name="Sharon I."/>
            <person name="Castelle C.J."/>
            <person name="Probst A.J."/>
            <person name="Thomas B.C."/>
            <person name="Singh A."/>
            <person name="Wilkins M.J."/>
            <person name="Karaoz U."/>
            <person name="Brodie E.L."/>
            <person name="Williams K.H."/>
            <person name="Hubbard S.S."/>
            <person name="Banfield J.F."/>
        </authorList>
    </citation>
    <scope>NUCLEOTIDE SEQUENCE [LARGE SCALE GENOMIC DNA]</scope>
</reference>
<dbReference type="Proteomes" id="UP000179018">
    <property type="component" value="Unassembled WGS sequence"/>
</dbReference>
<sequence length="340" mass="39268">MKELIEIYSKKGIAGVNRYLKKVSNRSIVWRILIKLDQRFFVFSNLFSFTEAQEKLISTHGIQKAAESFLKKLGISYSLKPPLPNLLRGRKKGVLIVGVNHPGFFEPIILLSLIKRKKVKLIINRFFYLAGKNFQKYTLPVTARLFAREKKSDLVTKFNLYHRLYRAQLLSENQIDRMNEVSLKSGTRCLERGGVVILFPGGGGSEKKVWRNGLSKLVHTISENKRKNVILLPVYFEGVGEKRMIVRIYRSFRAISQNPLRVSVQFGKPTNLQRFLKGFDDAPSENHFTEVYRTKTFEEFAIPRPNISFVYANKLLSFVLNLNLIKGIILMFERIYSGRA</sequence>
<evidence type="ECO:0000313" key="2">
    <source>
        <dbReference type="Proteomes" id="UP000179018"/>
    </source>
</evidence>